<reference evidence="1" key="1">
    <citation type="submission" date="2015-04" db="EMBL/GenBank/DDBJ databases">
        <title>Formation of a single polar flagellum by lateral and polar bacterial flagellar gene sets.</title>
        <authorList>
            <person name="Maruyama Y."/>
            <person name="Kobayashi M."/>
            <person name="Murata K."/>
            <person name="Hashimoto W."/>
        </authorList>
    </citation>
    <scope>NUCLEOTIDE SEQUENCE</scope>
    <source>
        <strain evidence="1">A1</strain>
    </source>
</reference>
<protein>
    <submittedName>
        <fullName evidence="1">Flagellar biosynthesis protein FlhG</fullName>
    </submittedName>
</protein>
<sequence length="248" mass="26018">MMAGYDQAAGLRRMFGGQGRSLAVLTCGAGAARWLAAQLRARAGAGQRLLVLEECSAFGNLADHLGTAPRFDLQQVIEGHVPLVQALVRDDALMLLPVARAARLVGRERVLGRRVVDALRTLQFEADETIVHADAAAVSPLLRAAGGCLLVAESRVESITAAYAALKKLKGIADIGSIALTLSGQTTFESRELAANFQALAWRQLGIEVRCVDHVGQALPSGAGGFVDRLRDLACGLAASPATNAAWA</sequence>
<keyword evidence="1" id="KW-0969">Cilium</keyword>
<dbReference type="Gene3D" id="3.40.50.300">
    <property type="entry name" value="P-loop containing nucleotide triphosphate hydrolases"/>
    <property type="match status" value="1"/>
</dbReference>
<name>A0A0A8K7P7_9SPHN</name>
<dbReference type="InterPro" id="IPR027417">
    <property type="entry name" value="P-loop_NTPase"/>
</dbReference>
<keyword evidence="1" id="KW-0282">Flagellum</keyword>
<dbReference type="AlphaFoldDB" id="A0A0A8K7P7"/>
<keyword evidence="1" id="KW-0966">Cell projection</keyword>
<gene>
    <name evidence="1" type="primary">flhG</name>
</gene>
<accession>A0A0A8K7P7</accession>
<proteinExistence type="predicted"/>
<evidence type="ECO:0000313" key="1">
    <source>
        <dbReference type="EMBL" id="BAQ18910.1"/>
    </source>
</evidence>
<dbReference type="SUPFAM" id="SSF52540">
    <property type="entry name" value="P-loop containing nucleoside triphosphate hydrolases"/>
    <property type="match status" value="1"/>
</dbReference>
<organism evidence="1">
    <name type="scientific">Sphingomonas sp. A1</name>
    <dbReference type="NCBI Taxonomy" id="90322"/>
    <lineage>
        <taxon>Bacteria</taxon>
        <taxon>Pseudomonadati</taxon>
        <taxon>Pseudomonadota</taxon>
        <taxon>Alphaproteobacteria</taxon>
        <taxon>Sphingomonadales</taxon>
        <taxon>Sphingomonadaceae</taxon>
        <taxon>Sphingomonas</taxon>
    </lineage>
</organism>
<dbReference type="EMBL" id="LC043074">
    <property type="protein sequence ID" value="BAQ18910.1"/>
    <property type="molecule type" value="Genomic_DNA"/>
</dbReference>